<dbReference type="InterPro" id="IPR036271">
    <property type="entry name" value="Tet_transcr_reg_TetR-rel_C_sf"/>
</dbReference>
<dbReference type="Pfam" id="PF13977">
    <property type="entry name" value="TetR_C_6"/>
    <property type="match status" value="1"/>
</dbReference>
<dbReference type="AlphaFoldDB" id="A0A364V4A1"/>
<accession>A0A364V4A1</accession>
<dbReference type="Gene3D" id="1.10.357.10">
    <property type="entry name" value="Tetracycline Repressor, domain 2"/>
    <property type="match status" value="1"/>
</dbReference>
<protein>
    <recommendedName>
        <fullName evidence="1">BetI-type transcriptional repressor C-terminal domain-containing protein</fullName>
    </recommendedName>
</protein>
<gene>
    <name evidence="2" type="ORF">DLJ54_08300</name>
</gene>
<evidence type="ECO:0000259" key="1">
    <source>
        <dbReference type="Pfam" id="PF13977"/>
    </source>
</evidence>
<dbReference type="SUPFAM" id="SSF48498">
    <property type="entry name" value="Tetracyclin repressor-like, C-terminal domain"/>
    <property type="match status" value="1"/>
</dbReference>
<reference evidence="2 3" key="1">
    <citation type="journal article" date="2018" name="Syst. Appl. Microbiol.">
        <title>Corynebacterium heidelbergense sp. nov., isolated from the preen glands of Egyptian geese (Alopochen aegyptiacus).</title>
        <authorList>
            <person name="Braun M.S."/>
            <person name="Wang E."/>
            <person name="Zimmermann S."/>
            <person name="Wink M."/>
        </authorList>
    </citation>
    <scope>NUCLEOTIDE SEQUENCE [LARGE SCALE GENOMIC DNA]</scope>
    <source>
        <strain evidence="2 3">647</strain>
    </source>
</reference>
<dbReference type="InterPro" id="IPR039538">
    <property type="entry name" value="BetI_C"/>
</dbReference>
<organism evidence="2 3">
    <name type="scientific">Corynebacterium heidelbergense</name>
    <dbReference type="NCBI Taxonomy" id="2055947"/>
    <lineage>
        <taxon>Bacteria</taxon>
        <taxon>Bacillati</taxon>
        <taxon>Actinomycetota</taxon>
        <taxon>Actinomycetes</taxon>
        <taxon>Mycobacteriales</taxon>
        <taxon>Corynebacteriaceae</taxon>
        <taxon>Corynebacterium</taxon>
    </lineage>
</organism>
<proteinExistence type="predicted"/>
<evidence type="ECO:0000313" key="2">
    <source>
        <dbReference type="EMBL" id="RAV31451.1"/>
    </source>
</evidence>
<keyword evidence="3" id="KW-1185">Reference proteome</keyword>
<dbReference type="EMBL" id="QHCV01000093">
    <property type="protein sequence ID" value="RAV31451.1"/>
    <property type="molecule type" value="Genomic_DNA"/>
</dbReference>
<evidence type="ECO:0000313" key="3">
    <source>
        <dbReference type="Proteomes" id="UP000251577"/>
    </source>
</evidence>
<name>A0A364V4A1_9CORY</name>
<dbReference type="Proteomes" id="UP000251577">
    <property type="component" value="Unassembled WGS sequence"/>
</dbReference>
<feature type="domain" description="BetI-type transcriptional repressor C-terminal" evidence="1">
    <location>
        <begin position="21"/>
        <end position="132"/>
    </location>
</feature>
<sequence>MHRARKRIEGLDRGLPDLEYAQAVAEEVLPLDAERRIEMEVWLALSVGSLNDRELQNMCATSDQALQRLCVRLVERLHYGAVGGGKEASAELEARRLHALLDGLALQLIRQTAESPATWACEVVRAHLRGLLTN</sequence>
<comment type="caution">
    <text evidence="2">The sequence shown here is derived from an EMBL/GenBank/DDBJ whole genome shotgun (WGS) entry which is preliminary data.</text>
</comment>